<gene>
    <name evidence="2" type="ORF">BKA16_000425</name>
</gene>
<evidence type="ECO:0000313" key="2">
    <source>
        <dbReference type="EMBL" id="MBB4133873.1"/>
    </source>
</evidence>
<protein>
    <recommendedName>
        <fullName evidence="4">DUF2889 domain-containing protein</fullName>
    </recommendedName>
</protein>
<name>A0A840EUA6_9ACTN</name>
<proteinExistence type="predicted"/>
<reference evidence="2 3" key="1">
    <citation type="submission" date="2020-08" db="EMBL/GenBank/DDBJ databases">
        <title>Sequencing the genomes of 1000 actinobacteria strains.</title>
        <authorList>
            <person name="Klenk H.-P."/>
        </authorList>
    </citation>
    <scope>NUCLEOTIDE SEQUENCE [LARGE SCALE GENOMIC DNA]</scope>
    <source>
        <strain evidence="2 3">DSM 45298</strain>
    </source>
</reference>
<dbReference type="Pfam" id="PF11136">
    <property type="entry name" value="DUF2889"/>
    <property type="match status" value="1"/>
</dbReference>
<dbReference type="RefSeq" id="WP_246371579.1">
    <property type="nucleotide sequence ID" value="NZ_BAABHL010000045.1"/>
</dbReference>
<dbReference type="EMBL" id="JACIFP010000001">
    <property type="protein sequence ID" value="MBB4133873.1"/>
    <property type="molecule type" value="Genomic_DNA"/>
</dbReference>
<keyword evidence="3" id="KW-1185">Reference proteome</keyword>
<comment type="caution">
    <text evidence="2">The sequence shown here is derived from an EMBL/GenBank/DDBJ whole genome shotgun (WGS) entry which is preliminary data.</text>
</comment>
<evidence type="ECO:0000313" key="3">
    <source>
        <dbReference type="Proteomes" id="UP000551501"/>
    </source>
</evidence>
<dbReference type="AlphaFoldDB" id="A0A840EUA6"/>
<dbReference type="InterPro" id="IPR021312">
    <property type="entry name" value="DUF2889"/>
</dbReference>
<evidence type="ECO:0008006" key="4">
    <source>
        <dbReference type="Google" id="ProtNLM"/>
    </source>
</evidence>
<accession>A0A840EUA6</accession>
<feature type="region of interest" description="Disordered" evidence="1">
    <location>
        <begin position="1"/>
        <end position="39"/>
    </location>
</feature>
<evidence type="ECO:0000256" key="1">
    <source>
        <dbReference type="SAM" id="MobiDB-lite"/>
    </source>
</evidence>
<organism evidence="2 3">
    <name type="scientific">Gordonia humi</name>
    <dbReference type="NCBI Taxonomy" id="686429"/>
    <lineage>
        <taxon>Bacteria</taxon>
        <taxon>Bacillati</taxon>
        <taxon>Actinomycetota</taxon>
        <taxon>Actinomycetes</taxon>
        <taxon>Mycobacteriales</taxon>
        <taxon>Gordoniaceae</taxon>
        <taxon>Gordonia</taxon>
    </lineage>
</organism>
<dbReference type="Proteomes" id="UP000551501">
    <property type="component" value="Unassembled WGS sequence"/>
</dbReference>
<sequence length="343" mass="37126">MTEEFSNDVAAPDFSNSRARVHGPGQSAPGRRPGSIRRTTTIDMRWADGWGTDLYLDGRGRDLRTAEDRSTKTLATSRMRLDVDPRRNVLRIEAEPGRPGIEHLVGGGAGSGFRRRLGDAVPSITGHDPVDLMLDDVPGATLVSGFAFAQWYPIEQLLADVPRSPGPARRTMVGICTGFMPGSSGLAPDGTSRWTHRTRPVEPLDSVPDPLAWHDLAEIAEVSMRRARRIDVWRDGSTAYVDAMFQDSATRPTGSRIAVHEYGLRASADLETGRLASVTPEAHVLPYAECPLAVLNVDRLIGTPMADLRSAVLDELSGTAGCTHLNDALRALADVPYLSSQLA</sequence>